<dbReference type="GO" id="GO:0043770">
    <property type="term" value="F:demethylmenaquinone methyltransferase activity"/>
    <property type="evidence" value="ECO:0007669"/>
    <property type="project" value="UniProtKB-EC"/>
</dbReference>
<keyword evidence="2" id="KW-0489">Methyltransferase</keyword>
<accession>A0A644ZQC3</accession>
<dbReference type="InterPro" id="IPR013216">
    <property type="entry name" value="Methyltransf_11"/>
</dbReference>
<comment type="caution">
    <text evidence="2">The sequence shown here is derived from an EMBL/GenBank/DDBJ whole genome shotgun (WGS) entry which is preliminary data.</text>
</comment>
<keyword evidence="2" id="KW-0808">Transferase</keyword>
<evidence type="ECO:0000259" key="1">
    <source>
        <dbReference type="Pfam" id="PF08241"/>
    </source>
</evidence>
<dbReference type="SUPFAM" id="SSF53335">
    <property type="entry name" value="S-adenosyl-L-methionine-dependent methyltransferases"/>
    <property type="match status" value="1"/>
</dbReference>
<dbReference type="EC" id="2.1.1.163" evidence="2"/>
<dbReference type="EMBL" id="VSSQ01009780">
    <property type="protein sequence ID" value="MPM42578.1"/>
    <property type="molecule type" value="Genomic_DNA"/>
</dbReference>
<organism evidence="2">
    <name type="scientific">bioreactor metagenome</name>
    <dbReference type="NCBI Taxonomy" id="1076179"/>
    <lineage>
        <taxon>unclassified sequences</taxon>
        <taxon>metagenomes</taxon>
        <taxon>ecological metagenomes</taxon>
    </lineage>
</organism>
<protein>
    <submittedName>
        <fullName evidence="2">Ubiquinone/menaquinone biosynthesis C-methyltransferase UbiE</fullName>
        <ecNumber evidence="2">2.1.1.163</ecNumber>
    </submittedName>
</protein>
<dbReference type="InterPro" id="IPR029063">
    <property type="entry name" value="SAM-dependent_MTases_sf"/>
</dbReference>
<dbReference type="PANTHER" id="PTHR43591">
    <property type="entry name" value="METHYLTRANSFERASE"/>
    <property type="match status" value="1"/>
</dbReference>
<reference evidence="2" key="1">
    <citation type="submission" date="2019-08" db="EMBL/GenBank/DDBJ databases">
        <authorList>
            <person name="Kucharzyk K."/>
            <person name="Murdoch R.W."/>
            <person name="Higgins S."/>
            <person name="Loffler F."/>
        </authorList>
    </citation>
    <scope>NUCLEOTIDE SEQUENCE</scope>
</reference>
<dbReference type="Gene3D" id="3.40.50.150">
    <property type="entry name" value="Vaccinia Virus protein VP39"/>
    <property type="match status" value="1"/>
</dbReference>
<evidence type="ECO:0000313" key="2">
    <source>
        <dbReference type="EMBL" id="MPM42578.1"/>
    </source>
</evidence>
<dbReference type="CDD" id="cd02440">
    <property type="entry name" value="AdoMet_MTases"/>
    <property type="match status" value="1"/>
</dbReference>
<dbReference type="GO" id="GO:0008757">
    <property type="term" value="F:S-adenosylmethionine-dependent methyltransferase activity"/>
    <property type="evidence" value="ECO:0007669"/>
    <property type="project" value="InterPro"/>
</dbReference>
<name>A0A644ZQC3_9ZZZZ</name>
<sequence>MANMKEGFNPTTPETDHLTEAYWSGDTPGVINCFDRYDGARVYTRPLNREIVKKIISESFGKGDKVLEIGSGLGELVENLVPEYRGMIQQSDAVLETVDLNRTRHPESNIVQANVYRLPFSDASFDGIVGFSSFDTFGDLNSAIREMRRVLKPGGRLIHFLDLVANDEAVIANFESRDEFVPFLLANSGEGPDQIKLIPKDVFEKMFADKPDINLPELRFYMAKKKDATGKPIHRSGGDDEFWERAYKKFMADFSGPDCVSVLSTNQCFYRELMMSLKENGFSIKTSKEKKKSKFFKRDKKVFDEMNVFIMDPLGTLRGGLFDNGIYKKNAFVKTAVHVVVAEKQ</sequence>
<gene>
    <name evidence="2" type="primary">ubiE_72</name>
    <name evidence="2" type="ORF">SDC9_89244</name>
</gene>
<dbReference type="AlphaFoldDB" id="A0A644ZQC3"/>
<dbReference type="Pfam" id="PF08241">
    <property type="entry name" value="Methyltransf_11"/>
    <property type="match status" value="1"/>
</dbReference>
<dbReference type="GO" id="GO:0032259">
    <property type="term" value="P:methylation"/>
    <property type="evidence" value="ECO:0007669"/>
    <property type="project" value="UniProtKB-KW"/>
</dbReference>
<proteinExistence type="predicted"/>
<feature type="domain" description="Methyltransferase type 11" evidence="1">
    <location>
        <begin position="67"/>
        <end position="158"/>
    </location>
</feature>
<keyword evidence="2" id="KW-0830">Ubiquinone</keyword>